<keyword evidence="2 4" id="KW-0378">Hydrolase</keyword>
<dbReference type="InterPro" id="IPR015797">
    <property type="entry name" value="NUDIX_hydrolase-like_dom_sf"/>
</dbReference>
<keyword evidence="5" id="KW-1185">Reference proteome</keyword>
<evidence type="ECO:0000313" key="4">
    <source>
        <dbReference type="EMBL" id="TSB46575.1"/>
    </source>
</evidence>
<dbReference type="CDD" id="cd03424">
    <property type="entry name" value="NUDIX_ADPRase_Nudt5_UGPPase_Nudt14"/>
    <property type="match status" value="1"/>
</dbReference>
<dbReference type="FunFam" id="3.90.79.10:FF:000024">
    <property type="entry name" value="ADP-ribose pyrophosphatase"/>
    <property type="match status" value="1"/>
</dbReference>
<dbReference type="Gene3D" id="3.90.79.10">
    <property type="entry name" value="Nucleoside Triphosphate Pyrophosphohydrolase"/>
    <property type="match status" value="1"/>
</dbReference>
<dbReference type="GO" id="GO:0016787">
    <property type="term" value="F:hydrolase activity"/>
    <property type="evidence" value="ECO:0007669"/>
    <property type="project" value="UniProtKB-KW"/>
</dbReference>
<dbReference type="OrthoDB" id="9806150at2"/>
<dbReference type="SUPFAM" id="SSF55811">
    <property type="entry name" value="Nudix"/>
    <property type="match status" value="1"/>
</dbReference>
<proteinExistence type="predicted"/>
<accession>A0A553ZYU1</accession>
<dbReference type="Proteomes" id="UP000318521">
    <property type="component" value="Unassembled WGS sequence"/>
</dbReference>
<name>A0A553ZYU1_9BACI</name>
<protein>
    <submittedName>
        <fullName evidence="4">NUDIX hydrolase</fullName>
    </submittedName>
</protein>
<feature type="domain" description="Nudix hydrolase" evidence="3">
    <location>
        <begin position="40"/>
        <end position="174"/>
    </location>
</feature>
<dbReference type="PANTHER" id="PTHR11839">
    <property type="entry name" value="UDP/ADP-SUGAR PYROPHOSPHATASE"/>
    <property type="match status" value="1"/>
</dbReference>
<comment type="caution">
    <text evidence="4">The sequence shown here is derived from an EMBL/GenBank/DDBJ whole genome shotgun (WGS) entry which is preliminary data.</text>
</comment>
<dbReference type="AlphaFoldDB" id="A0A553ZYU1"/>
<organism evidence="4 5">
    <name type="scientific">Alkalicoccobacillus porphyridii</name>
    <dbReference type="NCBI Taxonomy" id="2597270"/>
    <lineage>
        <taxon>Bacteria</taxon>
        <taxon>Bacillati</taxon>
        <taxon>Bacillota</taxon>
        <taxon>Bacilli</taxon>
        <taxon>Bacillales</taxon>
        <taxon>Bacillaceae</taxon>
        <taxon>Alkalicoccobacillus</taxon>
    </lineage>
</organism>
<dbReference type="PROSITE" id="PS00893">
    <property type="entry name" value="NUDIX_BOX"/>
    <property type="match status" value="1"/>
</dbReference>
<dbReference type="RefSeq" id="WP_143848718.1">
    <property type="nucleotide sequence ID" value="NZ_VLXZ01000005.1"/>
</dbReference>
<dbReference type="PANTHER" id="PTHR11839:SF18">
    <property type="entry name" value="NUDIX HYDROLASE DOMAIN-CONTAINING PROTEIN"/>
    <property type="match status" value="1"/>
</dbReference>
<dbReference type="GO" id="GO:0006753">
    <property type="term" value="P:nucleoside phosphate metabolic process"/>
    <property type="evidence" value="ECO:0007669"/>
    <property type="project" value="TreeGrafter"/>
</dbReference>
<dbReference type="InterPro" id="IPR020084">
    <property type="entry name" value="NUDIX_hydrolase_CS"/>
</dbReference>
<comment type="cofactor">
    <cofactor evidence="1">
        <name>Mg(2+)</name>
        <dbReference type="ChEBI" id="CHEBI:18420"/>
    </cofactor>
</comment>
<dbReference type="GO" id="GO:0005829">
    <property type="term" value="C:cytosol"/>
    <property type="evidence" value="ECO:0007669"/>
    <property type="project" value="TreeGrafter"/>
</dbReference>
<dbReference type="InterPro" id="IPR000086">
    <property type="entry name" value="NUDIX_hydrolase_dom"/>
</dbReference>
<dbReference type="PROSITE" id="PS51462">
    <property type="entry name" value="NUDIX"/>
    <property type="match status" value="1"/>
</dbReference>
<dbReference type="EMBL" id="VLXZ01000005">
    <property type="protein sequence ID" value="TSB46575.1"/>
    <property type="molecule type" value="Genomic_DNA"/>
</dbReference>
<sequence length="182" mass="20431">MTNFQEKTTSTEEIFQGSVISLQVDTVTLPNGNESKRELVKHPGAVAVIAQTSEDKLILVKQFRKALEKEILEIPAGKIDLGEEPIKTAERELREETGYTADSLSLLSSFYTSPGFADEIIYIYEATGLTRGEAQPDEDEFVEIVEADLVTAKRYAENHLIHDAKTMYALMYLELKQAKRQS</sequence>
<reference evidence="4 5" key="1">
    <citation type="submission" date="2019-07" db="EMBL/GenBank/DDBJ databases">
        <authorList>
            <person name="Park Y.J."/>
            <person name="Jeong S.E."/>
            <person name="Jung H.S."/>
        </authorList>
    </citation>
    <scope>NUCLEOTIDE SEQUENCE [LARGE SCALE GENOMIC DNA]</scope>
    <source>
        <strain evidence="5">P16(2019)</strain>
    </source>
</reference>
<evidence type="ECO:0000313" key="5">
    <source>
        <dbReference type="Proteomes" id="UP000318521"/>
    </source>
</evidence>
<evidence type="ECO:0000259" key="3">
    <source>
        <dbReference type="PROSITE" id="PS51462"/>
    </source>
</evidence>
<evidence type="ECO:0000256" key="1">
    <source>
        <dbReference type="ARBA" id="ARBA00001946"/>
    </source>
</evidence>
<dbReference type="Pfam" id="PF00293">
    <property type="entry name" value="NUDIX"/>
    <property type="match status" value="1"/>
</dbReference>
<gene>
    <name evidence="4" type="ORF">FN960_09435</name>
</gene>
<dbReference type="GO" id="GO:0019693">
    <property type="term" value="P:ribose phosphate metabolic process"/>
    <property type="evidence" value="ECO:0007669"/>
    <property type="project" value="TreeGrafter"/>
</dbReference>
<evidence type="ECO:0000256" key="2">
    <source>
        <dbReference type="ARBA" id="ARBA00022801"/>
    </source>
</evidence>